<evidence type="ECO:0000256" key="1">
    <source>
        <dbReference type="ARBA" id="ARBA00009232"/>
    </source>
</evidence>
<keyword evidence="4 5" id="KW-0234">DNA repair</keyword>
<dbReference type="CDD" id="cd00540">
    <property type="entry name" value="AAG"/>
    <property type="match status" value="1"/>
</dbReference>
<keyword evidence="2 5" id="KW-0227">DNA damage</keyword>
<comment type="similarity">
    <text evidence="1 5">Belongs to the DNA glycosylase MPG family.</text>
</comment>
<dbReference type="PANTHER" id="PTHR10429:SF0">
    <property type="entry name" value="DNA-3-METHYLADENINE GLYCOSYLASE"/>
    <property type="match status" value="1"/>
</dbReference>
<dbReference type="GO" id="GO:0003905">
    <property type="term" value="F:alkylbase DNA N-glycosylase activity"/>
    <property type="evidence" value="ECO:0007669"/>
    <property type="project" value="InterPro"/>
</dbReference>
<dbReference type="SUPFAM" id="SSF50486">
    <property type="entry name" value="FMT C-terminal domain-like"/>
    <property type="match status" value="1"/>
</dbReference>
<dbReference type="HAMAP" id="MF_00527">
    <property type="entry name" value="3MGH"/>
    <property type="match status" value="1"/>
</dbReference>
<dbReference type="EC" id="3.2.2.-" evidence="5"/>
<evidence type="ECO:0000256" key="4">
    <source>
        <dbReference type="ARBA" id="ARBA00023204"/>
    </source>
</evidence>
<gene>
    <name evidence="6" type="ORF">DMENIID0002_02450</name>
</gene>
<proteinExistence type="inferred from homology"/>
<dbReference type="NCBIfam" id="NF002004">
    <property type="entry name" value="PRK00802.1-4"/>
    <property type="match status" value="1"/>
</dbReference>
<name>A0AAT9G713_9RICK</name>
<sequence length="168" mass="18808">MFKILPKTFYERNTLIVSQELLGKVLCFGNIEARIIETEAYVGEDDPACHAAKGITPRTKIMYGSAGHAYVYLIYGMYYCLNIVTEQQGFPAAVLIRGVYQYSPLQVLLDGPGKLCRTLGINKTQNGQDVTTNKSFCIIDVGNTPKFINTPRIGISKGTDRLWRYLEV</sequence>
<dbReference type="Gene3D" id="3.10.300.10">
    <property type="entry name" value="Methylpurine-DNA glycosylase (MPG)"/>
    <property type="match status" value="1"/>
</dbReference>
<evidence type="ECO:0000256" key="2">
    <source>
        <dbReference type="ARBA" id="ARBA00022763"/>
    </source>
</evidence>
<organism evidence="6">
    <name type="scientific">Candidatus Tisiphia endosymbiont of Sergentomyia squamirostris</name>
    <dbReference type="NCBI Taxonomy" id="3113639"/>
    <lineage>
        <taxon>Bacteria</taxon>
        <taxon>Pseudomonadati</taxon>
        <taxon>Pseudomonadota</taxon>
        <taxon>Alphaproteobacteria</taxon>
        <taxon>Rickettsiales</taxon>
        <taxon>Rickettsiaceae</taxon>
        <taxon>Rickettsieae</taxon>
        <taxon>Candidatus Tisiphia</taxon>
    </lineage>
</organism>
<dbReference type="GO" id="GO:0003677">
    <property type="term" value="F:DNA binding"/>
    <property type="evidence" value="ECO:0007669"/>
    <property type="project" value="InterPro"/>
</dbReference>
<evidence type="ECO:0000256" key="5">
    <source>
        <dbReference type="HAMAP-Rule" id="MF_00527"/>
    </source>
</evidence>
<dbReference type="InterPro" id="IPR003180">
    <property type="entry name" value="MPG"/>
</dbReference>
<dbReference type="EMBL" id="AP029170">
    <property type="protein sequence ID" value="BFD45599.1"/>
    <property type="molecule type" value="Genomic_DNA"/>
</dbReference>
<dbReference type="GO" id="GO:0006284">
    <property type="term" value="P:base-excision repair"/>
    <property type="evidence" value="ECO:0007669"/>
    <property type="project" value="InterPro"/>
</dbReference>
<protein>
    <recommendedName>
        <fullName evidence="5">Putative 3-methyladenine DNA glycosylase</fullName>
        <ecNumber evidence="5">3.2.2.-</ecNumber>
    </recommendedName>
</protein>
<evidence type="ECO:0000256" key="3">
    <source>
        <dbReference type="ARBA" id="ARBA00022801"/>
    </source>
</evidence>
<dbReference type="InterPro" id="IPR036995">
    <property type="entry name" value="MPG_sf"/>
</dbReference>
<dbReference type="PANTHER" id="PTHR10429">
    <property type="entry name" value="DNA-3-METHYLADENINE GLYCOSYLASE"/>
    <property type="match status" value="1"/>
</dbReference>
<dbReference type="InterPro" id="IPR011034">
    <property type="entry name" value="Formyl_transferase-like_C_sf"/>
</dbReference>
<reference evidence="6" key="1">
    <citation type="submission" date="2024-01" db="EMBL/GenBank/DDBJ databases">
        <title>Sequencing the genomes of a sandfly, Sergentomyia squamirostris, and its two endosymbionts.</title>
        <authorList>
            <person name="Itokawa K."/>
            <person name="Sanjoba C."/>
        </authorList>
    </citation>
    <scope>NUCLEOTIDE SEQUENCE</scope>
    <source>
        <strain evidence="6">RiSSQ</strain>
    </source>
</reference>
<dbReference type="NCBIfam" id="TIGR00567">
    <property type="entry name" value="3mg"/>
    <property type="match status" value="1"/>
</dbReference>
<dbReference type="AlphaFoldDB" id="A0AAT9G713"/>
<accession>A0AAT9G713</accession>
<keyword evidence="3 5" id="KW-0378">Hydrolase</keyword>
<dbReference type="Pfam" id="PF02245">
    <property type="entry name" value="Pur_DNA_glyco"/>
    <property type="match status" value="1"/>
</dbReference>
<evidence type="ECO:0000313" key="6">
    <source>
        <dbReference type="EMBL" id="BFD45599.1"/>
    </source>
</evidence>